<dbReference type="Pfam" id="PF00028">
    <property type="entry name" value="Cadherin"/>
    <property type="match status" value="2"/>
</dbReference>
<keyword evidence="5" id="KW-1133">Transmembrane helix</keyword>
<dbReference type="PROSITE" id="PS00232">
    <property type="entry name" value="CADHERIN_1"/>
    <property type="match status" value="1"/>
</dbReference>
<comment type="caution">
    <text evidence="9">The sequence shown here is derived from an EMBL/GenBank/DDBJ whole genome shotgun (WGS) entry which is preliminary data.</text>
</comment>
<feature type="domain" description="Cadherin" evidence="8">
    <location>
        <begin position="73"/>
        <end position="158"/>
    </location>
</feature>
<dbReference type="SMART" id="SM00112">
    <property type="entry name" value="CA"/>
    <property type="match status" value="2"/>
</dbReference>
<dbReference type="PANTHER" id="PTHR24026:SF126">
    <property type="entry name" value="PROTOCADHERIN FAT 4"/>
    <property type="match status" value="1"/>
</dbReference>
<dbReference type="PANTHER" id="PTHR24026">
    <property type="entry name" value="FAT ATYPICAL CADHERIN-RELATED"/>
    <property type="match status" value="1"/>
</dbReference>
<dbReference type="Gene3D" id="2.60.40.60">
    <property type="entry name" value="Cadherins"/>
    <property type="match status" value="3"/>
</dbReference>
<protein>
    <recommendedName>
        <fullName evidence="8">Cadherin domain-containing protein</fullName>
    </recommendedName>
</protein>
<gene>
    <name evidence="9" type="ORF">GOODEAATRI_025808</name>
</gene>
<keyword evidence="3" id="KW-0677">Repeat</keyword>
<keyword evidence="2" id="KW-0812">Transmembrane</keyword>
<evidence type="ECO:0000256" key="7">
    <source>
        <dbReference type="PROSITE-ProRule" id="PRU00043"/>
    </source>
</evidence>
<dbReference type="PROSITE" id="PS50268">
    <property type="entry name" value="CADHERIN_2"/>
    <property type="match status" value="2"/>
</dbReference>
<dbReference type="InterPro" id="IPR015919">
    <property type="entry name" value="Cadherin-like_sf"/>
</dbReference>
<evidence type="ECO:0000256" key="2">
    <source>
        <dbReference type="ARBA" id="ARBA00022692"/>
    </source>
</evidence>
<accession>A0ABV0Q119</accession>
<dbReference type="InterPro" id="IPR020894">
    <property type="entry name" value="Cadherin_CS"/>
</dbReference>
<dbReference type="InterPro" id="IPR002126">
    <property type="entry name" value="Cadherin-like_dom"/>
</dbReference>
<evidence type="ECO:0000256" key="3">
    <source>
        <dbReference type="ARBA" id="ARBA00022737"/>
    </source>
</evidence>
<evidence type="ECO:0000256" key="4">
    <source>
        <dbReference type="ARBA" id="ARBA00022837"/>
    </source>
</evidence>
<dbReference type="EMBL" id="JAHRIO010093053">
    <property type="protein sequence ID" value="MEQ2189483.1"/>
    <property type="molecule type" value="Genomic_DNA"/>
</dbReference>
<name>A0ABV0Q119_9TELE</name>
<evidence type="ECO:0000256" key="6">
    <source>
        <dbReference type="ARBA" id="ARBA00023136"/>
    </source>
</evidence>
<evidence type="ECO:0000256" key="1">
    <source>
        <dbReference type="ARBA" id="ARBA00004370"/>
    </source>
</evidence>
<feature type="domain" description="Cadherin" evidence="8">
    <location>
        <begin position="9"/>
        <end position="74"/>
    </location>
</feature>
<comment type="subcellular location">
    <subcellularLocation>
        <location evidence="1">Membrane</location>
    </subcellularLocation>
</comment>
<organism evidence="9 10">
    <name type="scientific">Goodea atripinnis</name>
    <dbReference type="NCBI Taxonomy" id="208336"/>
    <lineage>
        <taxon>Eukaryota</taxon>
        <taxon>Metazoa</taxon>
        <taxon>Chordata</taxon>
        <taxon>Craniata</taxon>
        <taxon>Vertebrata</taxon>
        <taxon>Euteleostomi</taxon>
        <taxon>Actinopterygii</taxon>
        <taxon>Neopterygii</taxon>
        <taxon>Teleostei</taxon>
        <taxon>Neoteleostei</taxon>
        <taxon>Acanthomorphata</taxon>
        <taxon>Ovalentaria</taxon>
        <taxon>Atherinomorphae</taxon>
        <taxon>Cyprinodontiformes</taxon>
        <taxon>Goodeidae</taxon>
        <taxon>Goodea</taxon>
    </lineage>
</organism>
<keyword evidence="6" id="KW-0472">Membrane</keyword>
<dbReference type="Proteomes" id="UP001476798">
    <property type="component" value="Unassembled WGS sequence"/>
</dbReference>
<evidence type="ECO:0000313" key="10">
    <source>
        <dbReference type="Proteomes" id="UP001476798"/>
    </source>
</evidence>
<dbReference type="SUPFAM" id="SSF49313">
    <property type="entry name" value="Cadherin-like"/>
    <property type="match status" value="3"/>
</dbReference>
<keyword evidence="10" id="KW-1185">Reference proteome</keyword>
<reference evidence="9 10" key="1">
    <citation type="submission" date="2021-06" db="EMBL/GenBank/DDBJ databases">
        <authorList>
            <person name="Palmer J.M."/>
        </authorList>
    </citation>
    <scope>NUCLEOTIDE SEQUENCE [LARGE SCALE GENOMIC DNA]</scope>
    <source>
        <strain evidence="9 10">GA_2019</strain>
        <tissue evidence="9">Muscle</tissue>
    </source>
</reference>
<proteinExistence type="predicted"/>
<dbReference type="CDD" id="cd11304">
    <property type="entry name" value="Cadherin_repeat"/>
    <property type="match status" value="3"/>
</dbReference>
<evidence type="ECO:0000256" key="5">
    <source>
        <dbReference type="ARBA" id="ARBA00022989"/>
    </source>
</evidence>
<dbReference type="PRINTS" id="PR00205">
    <property type="entry name" value="CADHERIN"/>
</dbReference>
<evidence type="ECO:0000313" key="9">
    <source>
        <dbReference type="EMBL" id="MEQ2189483.1"/>
    </source>
</evidence>
<keyword evidence="4 7" id="KW-0106">Calcium</keyword>
<sequence length="201" mass="22510">MLHWVMCHITGGDPLGQFAIEHLQSEWKVYVRKPLDREVTDNYLLNITASDGIFTAKAVVEVKVLDANDNDPVSATDADIRSNAQISYELQGAGSELFIIDSDTGGYLCGELKTFQPLDREEQDEHRFRVWAVDGGGRYCEAEIHITVEDINDNLPQFSSKSYSITVFENTETGTFVGKLLANDIDAGKELYSSLYFIFVL</sequence>
<evidence type="ECO:0000259" key="8">
    <source>
        <dbReference type="PROSITE" id="PS50268"/>
    </source>
</evidence>